<comment type="catalytic activity">
    <reaction evidence="1 12">
        <text>N-(5-phospho-beta-D-ribosyl)anthranilate = 1-(2-carboxyphenylamino)-1-deoxy-D-ribulose 5-phosphate</text>
        <dbReference type="Rhea" id="RHEA:21540"/>
        <dbReference type="ChEBI" id="CHEBI:18277"/>
        <dbReference type="ChEBI" id="CHEBI:58613"/>
        <dbReference type="EC" id="5.3.1.24"/>
    </reaction>
</comment>
<keyword evidence="9 12" id="KW-0413">Isomerase</keyword>
<evidence type="ECO:0000256" key="5">
    <source>
        <dbReference type="ARBA" id="ARBA00022605"/>
    </source>
</evidence>
<keyword evidence="11" id="KW-0511">Multifunctional enzyme</keyword>
<evidence type="ECO:0000256" key="9">
    <source>
        <dbReference type="ARBA" id="ARBA00023235"/>
    </source>
</evidence>
<reference evidence="15 16" key="1">
    <citation type="submission" date="2019-02" db="EMBL/GenBank/DDBJ databases">
        <authorList>
            <person name="Fomenkov A."/>
            <person name="Dubinina G."/>
            <person name="Grabovich M."/>
            <person name="Vincze T."/>
            <person name="Roberts R.J."/>
        </authorList>
    </citation>
    <scope>NUCLEOTIDE SEQUENCE [LARGE SCALE GENOMIC DNA]</scope>
    <source>
        <strain evidence="15 16">P</strain>
    </source>
</reference>
<keyword evidence="10" id="KW-0456">Lyase</keyword>
<dbReference type="GO" id="GO:0000162">
    <property type="term" value="P:L-tryptophan biosynthetic process"/>
    <property type="evidence" value="ECO:0007669"/>
    <property type="project" value="UniProtKB-UniRule"/>
</dbReference>
<proteinExistence type="inferred from homology"/>
<evidence type="ECO:0000256" key="2">
    <source>
        <dbReference type="ARBA" id="ARBA00001633"/>
    </source>
</evidence>
<dbReference type="HAMAP" id="MF_00135">
    <property type="entry name" value="PRAI"/>
    <property type="match status" value="1"/>
</dbReference>
<comment type="similarity">
    <text evidence="12">Belongs to the TrpF family.</text>
</comment>
<feature type="domain" description="N-(5'phosphoribosyl) anthranilate isomerase (PRAI)" evidence="14">
    <location>
        <begin position="272"/>
        <end position="466"/>
    </location>
</feature>
<keyword evidence="5 12" id="KW-0028">Amino-acid biosynthesis</keyword>
<dbReference type="PANTHER" id="PTHR22854">
    <property type="entry name" value="TRYPTOPHAN BIOSYNTHESIS PROTEIN"/>
    <property type="match status" value="1"/>
</dbReference>
<evidence type="ECO:0000256" key="6">
    <source>
        <dbReference type="ARBA" id="ARBA00022793"/>
    </source>
</evidence>
<dbReference type="InterPro" id="IPR011060">
    <property type="entry name" value="RibuloseP-bd_barrel"/>
</dbReference>
<reference evidence="15 16" key="2">
    <citation type="submission" date="2019-09" db="EMBL/GenBank/DDBJ databases">
        <title>Complete Genome Sequence and Methylome Analysis of free living Spirochaetas.</title>
        <authorList>
            <person name="Leshcheva N."/>
            <person name="Mikheeva N."/>
        </authorList>
    </citation>
    <scope>NUCLEOTIDE SEQUENCE [LARGE SCALE GENOMIC DNA]</scope>
    <source>
        <strain evidence="15 16">P</strain>
    </source>
</reference>
<dbReference type="Pfam" id="PF00697">
    <property type="entry name" value="PRAI"/>
    <property type="match status" value="1"/>
</dbReference>
<evidence type="ECO:0000313" key="15">
    <source>
        <dbReference type="EMBL" id="QEN06071.1"/>
    </source>
</evidence>
<dbReference type="Pfam" id="PF00218">
    <property type="entry name" value="IGPS"/>
    <property type="match status" value="1"/>
</dbReference>
<sequence>MDIREEISNNRKKRVEREGYGLSITIPEKREAPLIDFSKGPFVICEVKRGSPSKGHFAKELDEVEQATKYWDSGVKHVSILTEEDYFYGSLQDLINIKKRCPTLSVLRKDFLLDLTDVETSYLCGADAYLLITSLLDRDLLYSMYWRGKELGMTPLVEVHDKDDVEKVRELRPSIIGINSRDLKNFTIDPLRPLKIRSYIDWECDIIYESGISSKEDGEFARDSNFSGVLVGEWAVKKESLPGELVSVFEKSRVYNPWERLFNSYKENRPFIKICGLTNKEDVDLAVDLGANLLGFILAESPRKVEIDFIKTQIIDKRILKVGVVVLSKGEKLSDDIKQLVYDGYLDFIQYHGDETLKECINNGVPFYKAISIKNRESLNKMNSYGPVVLLDSFSASKRGGTGKSIDRKLTAIARNNPNLWLAGGLNTENISSVLEEFKPEFIDVSSGLELYPGKKSKEKMIKFFKELI</sequence>
<dbReference type="EMBL" id="CP035807">
    <property type="protein sequence ID" value="QEN06071.1"/>
    <property type="molecule type" value="Genomic_DNA"/>
</dbReference>
<dbReference type="UniPathway" id="UPA00035">
    <property type="reaction ID" value="UER00042"/>
</dbReference>
<dbReference type="InterPro" id="IPR045186">
    <property type="entry name" value="Indole-3-glycerol_P_synth"/>
</dbReference>
<dbReference type="GO" id="GO:0004640">
    <property type="term" value="F:phosphoribosylanthranilate isomerase activity"/>
    <property type="evidence" value="ECO:0007669"/>
    <property type="project" value="UniProtKB-UniRule"/>
</dbReference>
<dbReference type="CDD" id="cd00405">
    <property type="entry name" value="PRAI"/>
    <property type="match status" value="1"/>
</dbReference>
<evidence type="ECO:0000256" key="8">
    <source>
        <dbReference type="ARBA" id="ARBA00023141"/>
    </source>
</evidence>
<evidence type="ECO:0000313" key="16">
    <source>
        <dbReference type="Proteomes" id="UP000323824"/>
    </source>
</evidence>
<accession>A0A5C1QES3</accession>
<dbReference type="InterPro" id="IPR013798">
    <property type="entry name" value="Indole-3-glycerol_P_synth_dom"/>
</dbReference>
<dbReference type="RefSeq" id="WP_149569305.1">
    <property type="nucleotide sequence ID" value="NZ_CP035807.1"/>
</dbReference>
<protein>
    <recommendedName>
        <fullName evidence="12">N-(5'-phosphoribosyl)anthranilate isomerase</fullName>
        <shortName evidence="12">PRAI</shortName>
        <ecNumber evidence="12">5.3.1.24</ecNumber>
    </recommendedName>
</protein>
<evidence type="ECO:0000256" key="7">
    <source>
        <dbReference type="ARBA" id="ARBA00022822"/>
    </source>
</evidence>
<evidence type="ECO:0000256" key="11">
    <source>
        <dbReference type="ARBA" id="ARBA00023268"/>
    </source>
</evidence>
<gene>
    <name evidence="12" type="primary">trpF</name>
    <name evidence="15" type="ORF">EW093_15730</name>
</gene>
<dbReference type="Gene3D" id="3.20.20.70">
    <property type="entry name" value="Aldolase class I"/>
    <property type="match status" value="2"/>
</dbReference>
<evidence type="ECO:0000256" key="1">
    <source>
        <dbReference type="ARBA" id="ARBA00001164"/>
    </source>
</evidence>
<evidence type="ECO:0000259" key="13">
    <source>
        <dbReference type="Pfam" id="PF00218"/>
    </source>
</evidence>
<evidence type="ECO:0000256" key="10">
    <source>
        <dbReference type="ARBA" id="ARBA00023239"/>
    </source>
</evidence>
<dbReference type="CDD" id="cd00331">
    <property type="entry name" value="IGPS"/>
    <property type="match status" value="1"/>
</dbReference>
<comment type="pathway">
    <text evidence="4">Amino-acid biosynthesis; L-tryptophan biosynthesis; L-tryptophan from chorismate: step 4/5.</text>
</comment>
<keyword evidence="6" id="KW-0210">Decarboxylase</keyword>
<dbReference type="EC" id="5.3.1.24" evidence="12"/>
<keyword evidence="8 12" id="KW-0057">Aromatic amino acid biosynthesis</keyword>
<dbReference type="KEGG" id="sper:EW093_15730"/>
<dbReference type="GO" id="GO:0004425">
    <property type="term" value="F:indole-3-glycerol-phosphate synthase activity"/>
    <property type="evidence" value="ECO:0007669"/>
    <property type="project" value="UniProtKB-EC"/>
</dbReference>
<dbReference type="InterPro" id="IPR013785">
    <property type="entry name" value="Aldolase_TIM"/>
</dbReference>
<feature type="domain" description="Indole-3-glycerol phosphate synthase" evidence="13">
    <location>
        <begin position="37"/>
        <end position="239"/>
    </location>
</feature>
<comment type="catalytic activity">
    <reaction evidence="2">
        <text>1-(2-carboxyphenylamino)-1-deoxy-D-ribulose 5-phosphate + H(+) = (1S,2R)-1-C-(indol-3-yl)glycerol 3-phosphate + CO2 + H2O</text>
        <dbReference type="Rhea" id="RHEA:23476"/>
        <dbReference type="ChEBI" id="CHEBI:15377"/>
        <dbReference type="ChEBI" id="CHEBI:15378"/>
        <dbReference type="ChEBI" id="CHEBI:16526"/>
        <dbReference type="ChEBI" id="CHEBI:58613"/>
        <dbReference type="ChEBI" id="CHEBI:58866"/>
        <dbReference type="EC" id="4.1.1.48"/>
    </reaction>
</comment>
<comment type="pathway">
    <text evidence="3 12">Amino-acid biosynthesis; L-tryptophan biosynthesis; L-tryptophan from chorismate: step 3/5.</text>
</comment>
<keyword evidence="7 12" id="KW-0822">Tryptophan biosynthesis</keyword>
<evidence type="ECO:0000259" key="14">
    <source>
        <dbReference type="Pfam" id="PF00697"/>
    </source>
</evidence>
<keyword evidence="16" id="KW-1185">Reference proteome</keyword>
<evidence type="ECO:0000256" key="3">
    <source>
        <dbReference type="ARBA" id="ARBA00004664"/>
    </source>
</evidence>
<evidence type="ECO:0000256" key="4">
    <source>
        <dbReference type="ARBA" id="ARBA00004696"/>
    </source>
</evidence>
<dbReference type="OrthoDB" id="9804217at2"/>
<dbReference type="PANTHER" id="PTHR22854:SF2">
    <property type="entry name" value="INDOLE-3-GLYCEROL-PHOSPHATE SYNTHASE"/>
    <property type="match status" value="1"/>
</dbReference>
<organism evidence="15 16">
    <name type="scientific">Thiospirochaeta perfilievii</name>
    <dbReference type="NCBI Taxonomy" id="252967"/>
    <lineage>
        <taxon>Bacteria</taxon>
        <taxon>Pseudomonadati</taxon>
        <taxon>Spirochaetota</taxon>
        <taxon>Spirochaetia</taxon>
        <taxon>Spirochaetales</taxon>
        <taxon>Spirochaetaceae</taxon>
        <taxon>Thiospirochaeta</taxon>
    </lineage>
</organism>
<dbReference type="AlphaFoldDB" id="A0A5C1QES3"/>
<dbReference type="SUPFAM" id="SSF51366">
    <property type="entry name" value="Ribulose-phoshate binding barrel"/>
    <property type="match status" value="2"/>
</dbReference>
<dbReference type="InterPro" id="IPR001240">
    <property type="entry name" value="PRAI_dom"/>
</dbReference>
<name>A0A5C1QES3_9SPIO</name>
<dbReference type="Proteomes" id="UP000323824">
    <property type="component" value="Chromosome"/>
</dbReference>
<evidence type="ECO:0000256" key="12">
    <source>
        <dbReference type="HAMAP-Rule" id="MF_00135"/>
    </source>
</evidence>